<evidence type="ECO:0000256" key="3">
    <source>
        <dbReference type="ARBA" id="ARBA00023237"/>
    </source>
</evidence>
<dbReference type="PANTHER" id="PTHR40980:SF4">
    <property type="entry name" value="TONB-DEPENDENT RECEPTOR-LIKE BETA-BARREL DOMAIN-CONTAINING PROTEIN"/>
    <property type="match status" value="1"/>
</dbReference>
<keyword evidence="3" id="KW-0998">Cell outer membrane</keyword>
<dbReference type="Gene3D" id="2.60.40.1120">
    <property type="entry name" value="Carboxypeptidase-like, regulatory domain"/>
    <property type="match status" value="1"/>
</dbReference>
<dbReference type="InterPro" id="IPR041700">
    <property type="entry name" value="OMP_b-brl_3"/>
</dbReference>
<dbReference type="Pfam" id="PF14905">
    <property type="entry name" value="OMP_b-brl_3"/>
    <property type="match status" value="1"/>
</dbReference>
<dbReference type="InterPro" id="IPR037066">
    <property type="entry name" value="Plug_dom_sf"/>
</dbReference>
<gene>
    <name evidence="6" type="ORF">J6I44_19005</name>
</gene>
<dbReference type="SUPFAM" id="SSF49464">
    <property type="entry name" value="Carboxypeptidase regulatory domain-like"/>
    <property type="match status" value="1"/>
</dbReference>
<name>A0ABT3PSY3_9BACT</name>
<evidence type="ECO:0000313" key="6">
    <source>
        <dbReference type="EMBL" id="MCW9708956.1"/>
    </source>
</evidence>
<feature type="signal peptide" evidence="4">
    <location>
        <begin position="1"/>
        <end position="25"/>
    </location>
</feature>
<keyword evidence="2" id="KW-0472">Membrane</keyword>
<dbReference type="Gene3D" id="2.170.130.10">
    <property type="entry name" value="TonB-dependent receptor, plug domain"/>
    <property type="match status" value="1"/>
</dbReference>
<keyword evidence="6" id="KW-0675">Receptor</keyword>
<dbReference type="Pfam" id="PF13715">
    <property type="entry name" value="CarbopepD_reg_2"/>
    <property type="match status" value="1"/>
</dbReference>
<accession>A0ABT3PSY3</accession>
<comment type="subcellular location">
    <subcellularLocation>
        <location evidence="1">Cell outer membrane</location>
    </subcellularLocation>
</comment>
<evidence type="ECO:0000256" key="2">
    <source>
        <dbReference type="ARBA" id="ARBA00023136"/>
    </source>
</evidence>
<dbReference type="Gene3D" id="2.40.170.20">
    <property type="entry name" value="TonB-dependent receptor, beta-barrel domain"/>
    <property type="match status" value="1"/>
</dbReference>
<keyword evidence="4" id="KW-0732">Signal</keyword>
<feature type="domain" description="Outer membrane protein beta-barrel" evidence="5">
    <location>
        <begin position="385"/>
        <end position="787"/>
    </location>
</feature>
<evidence type="ECO:0000256" key="4">
    <source>
        <dbReference type="SAM" id="SignalP"/>
    </source>
</evidence>
<keyword evidence="7" id="KW-1185">Reference proteome</keyword>
<protein>
    <submittedName>
        <fullName evidence="6">TonB-dependent receptor family protein</fullName>
    </submittedName>
</protein>
<sequence>MKKHTLPKCMIYLFFVGFLTTEVVAQVQVKGTVVDGEGLPLPSANVLILNETDSALVKGAISDELGNYQFLDINHGSYIISISMVGFKTHEELLLIEELNNEQFSIKKITLEESIEQLGEVVKTARRPLYEQEIDRLVVNVQRSVTSSGSSALEVLEKSPGVQVNRQSSDISLNGKSGVLVMINDKTVRLPLESIITMLNGMNAANIEKIELITTPPARYEAEGDAGIINIEMKEYSDLGYTGTLGTNVGYNSAETLGGNFAFSLRKKKLAFLLNYSINYNNSEEIMFGERFLTQDDFTQTIRSENFRDPITTVQNISVGFEYTLTEKTNADLLLTGFQRNWDTSDISETLDHSSPSSMLIMEQRINEKNLWRNGIVNFGVDHSFSEDRSLNFDLDYLYYKNSNPSTYRNEVITGNLSPTDPDAINVEKETPINIWVARLDYKHTISPKLTLESGMKSTFSDFSNDVRVTDNINGNIVVNNAFTNKANLDEYIGAVYFSTNITPTDGLQINSGIRYEYINRNLNSVSEGNVVDQHSGRLFPSLFIQKSINKDNNVNFSYSRRTTRPTFLDLAPFVFFVDPKTFLSGNSNLKSAISDGFSLGYSRKQFLVTLSYTHSNDEIAQWQPAINTQTNEQTYSTQNLDYLDTYSLTTSFPLEPLAWWSLRISATGRYQFYRSAHLQDNFSGEAAGFNSNVVNTIDLPKDFSFEVSGFYQSKSVWGIARSRPQGALNLGLQKKIGNGQGTLRLSATDILNTNILQANNDIESSNINSFWRYNFDARSVALSFTWNFGSNEFEKIEVKSGSQEEQNRVGVN</sequence>
<dbReference type="InterPro" id="IPR036942">
    <property type="entry name" value="Beta-barrel_TonB_sf"/>
</dbReference>
<dbReference type="Proteomes" id="UP001207918">
    <property type="component" value="Unassembled WGS sequence"/>
</dbReference>
<dbReference type="InterPro" id="IPR008969">
    <property type="entry name" value="CarboxyPept-like_regulatory"/>
</dbReference>
<evidence type="ECO:0000259" key="5">
    <source>
        <dbReference type="Pfam" id="PF14905"/>
    </source>
</evidence>
<dbReference type="SUPFAM" id="SSF56935">
    <property type="entry name" value="Porins"/>
    <property type="match status" value="1"/>
</dbReference>
<dbReference type="EMBL" id="JAGGJA010000019">
    <property type="protein sequence ID" value="MCW9708956.1"/>
    <property type="molecule type" value="Genomic_DNA"/>
</dbReference>
<dbReference type="PANTHER" id="PTHR40980">
    <property type="entry name" value="PLUG DOMAIN-CONTAINING PROTEIN"/>
    <property type="match status" value="1"/>
</dbReference>
<organism evidence="6 7">
    <name type="scientific">Fodinibius salsisoli</name>
    <dbReference type="NCBI Taxonomy" id="2820877"/>
    <lineage>
        <taxon>Bacteria</taxon>
        <taxon>Pseudomonadati</taxon>
        <taxon>Balneolota</taxon>
        <taxon>Balneolia</taxon>
        <taxon>Balneolales</taxon>
        <taxon>Balneolaceae</taxon>
        <taxon>Fodinibius</taxon>
    </lineage>
</organism>
<evidence type="ECO:0000256" key="1">
    <source>
        <dbReference type="ARBA" id="ARBA00004442"/>
    </source>
</evidence>
<reference evidence="6 7" key="1">
    <citation type="submission" date="2021-03" db="EMBL/GenBank/DDBJ databases">
        <title>Aliifodinibius sp. nov., a new bacterium isolated from saline soil.</title>
        <authorList>
            <person name="Galisteo C."/>
            <person name="De La Haba R."/>
            <person name="Sanchez-Porro C."/>
            <person name="Ventosa A."/>
        </authorList>
    </citation>
    <scope>NUCLEOTIDE SEQUENCE [LARGE SCALE GENOMIC DNA]</scope>
    <source>
        <strain evidence="6 7">1BSP15-2V2</strain>
    </source>
</reference>
<feature type="chain" id="PRO_5045564207" evidence="4">
    <location>
        <begin position="26"/>
        <end position="813"/>
    </location>
</feature>
<comment type="caution">
    <text evidence="6">The sequence shown here is derived from an EMBL/GenBank/DDBJ whole genome shotgun (WGS) entry which is preliminary data.</text>
</comment>
<evidence type="ECO:0000313" key="7">
    <source>
        <dbReference type="Proteomes" id="UP001207918"/>
    </source>
</evidence>
<proteinExistence type="predicted"/>
<dbReference type="RefSeq" id="WP_265767773.1">
    <property type="nucleotide sequence ID" value="NZ_JAGGJA010000019.1"/>
</dbReference>